<evidence type="ECO:0000256" key="1">
    <source>
        <dbReference type="SAM" id="Phobius"/>
    </source>
</evidence>
<dbReference type="Proteomes" id="UP000011885">
    <property type="component" value="Unassembled WGS sequence"/>
</dbReference>
<dbReference type="AlphaFoldDB" id="M5TSF5"/>
<dbReference type="PATRIC" id="fig|1263870.3.peg.6822"/>
<keyword evidence="3" id="KW-1185">Reference proteome</keyword>
<evidence type="ECO:0000313" key="2">
    <source>
        <dbReference type="EMBL" id="EMI52122.1"/>
    </source>
</evidence>
<keyword evidence="1" id="KW-1133">Transmembrane helix</keyword>
<proteinExistence type="predicted"/>
<keyword evidence="1" id="KW-0472">Membrane</keyword>
<evidence type="ECO:0000313" key="3">
    <source>
        <dbReference type="Proteomes" id="UP000011885"/>
    </source>
</evidence>
<name>M5TSF5_9BACT</name>
<keyword evidence="1" id="KW-0812">Transmembrane</keyword>
<sequence length="54" mass="5835">MTTFVDYICFAGTLSAVLGVICAIVTRTTTHRVFAIASFLVSLLTIGYHVVLID</sequence>
<comment type="caution">
    <text evidence="2">The sequence shown here is derived from an EMBL/GenBank/DDBJ whole genome shotgun (WGS) entry which is preliminary data.</text>
</comment>
<protein>
    <submittedName>
        <fullName evidence="2">Membrane protein</fullName>
    </submittedName>
</protein>
<gene>
    <name evidence="2" type="ORF">RSSM_06440</name>
</gene>
<feature type="transmembrane region" description="Helical" evidence="1">
    <location>
        <begin position="32"/>
        <end position="53"/>
    </location>
</feature>
<accession>M5TSF5</accession>
<organism evidence="2 3">
    <name type="scientific">Rhodopirellula sallentina SM41</name>
    <dbReference type="NCBI Taxonomy" id="1263870"/>
    <lineage>
        <taxon>Bacteria</taxon>
        <taxon>Pseudomonadati</taxon>
        <taxon>Planctomycetota</taxon>
        <taxon>Planctomycetia</taxon>
        <taxon>Pirellulales</taxon>
        <taxon>Pirellulaceae</taxon>
        <taxon>Rhodopirellula</taxon>
    </lineage>
</organism>
<feature type="transmembrane region" description="Helical" evidence="1">
    <location>
        <begin position="7"/>
        <end position="26"/>
    </location>
</feature>
<reference evidence="2 3" key="1">
    <citation type="journal article" date="2013" name="Mar. Genomics">
        <title>Expression of sulfatases in Rhodopirellula baltica and the diversity of sulfatases in the genus Rhodopirellula.</title>
        <authorList>
            <person name="Wegner C.E."/>
            <person name="Richter-Heitmann T."/>
            <person name="Klindworth A."/>
            <person name="Klockow C."/>
            <person name="Richter M."/>
            <person name="Achstetter T."/>
            <person name="Glockner F.O."/>
            <person name="Harder J."/>
        </authorList>
    </citation>
    <scope>NUCLEOTIDE SEQUENCE [LARGE SCALE GENOMIC DNA]</scope>
    <source>
        <strain evidence="2 3">SM41</strain>
    </source>
</reference>
<dbReference type="EMBL" id="ANOH01000447">
    <property type="protein sequence ID" value="EMI52122.1"/>
    <property type="molecule type" value="Genomic_DNA"/>
</dbReference>